<keyword evidence="2 7" id="KW-0813">Transport</keyword>
<evidence type="ECO:0000313" key="10">
    <source>
        <dbReference type="Proteomes" id="UP001597327"/>
    </source>
</evidence>
<evidence type="ECO:0000259" key="8">
    <source>
        <dbReference type="Pfam" id="PF04290"/>
    </source>
</evidence>
<accession>A0ABW4JUR5</accession>
<keyword evidence="3" id="KW-1003">Cell membrane</keyword>
<sequence length="166" mass="18481">MYAFLQRIVSGWAFLGGLLVIAIVLVTAVNVGAFLLDSVLKPLGVYVPGLPGYEDFVRLAVSAAALSFFPYCQMRRGHVAVELFVQHFPPLLQSVLDRFWLVLTFGLGLFLAYWMVLGLQETRADNTLTSVLGWSEWPWYIPGIISMILWSLVCLAQTFEKGPSHG</sequence>
<protein>
    <recommendedName>
        <fullName evidence="7">TRAP transporter small permease protein</fullName>
    </recommendedName>
</protein>
<gene>
    <name evidence="9" type="ORF">ACFSC7_03340</name>
</gene>
<keyword evidence="10" id="KW-1185">Reference proteome</keyword>
<comment type="caution">
    <text evidence="7">Lacks conserved residue(s) required for the propagation of feature annotation.</text>
</comment>
<proteinExistence type="inferred from homology"/>
<comment type="subunit">
    <text evidence="7">The complex comprises the extracytoplasmic solute receptor protein and the two transmembrane proteins.</text>
</comment>
<evidence type="ECO:0000256" key="2">
    <source>
        <dbReference type="ARBA" id="ARBA00022448"/>
    </source>
</evidence>
<feature type="domain" description="Tripartite ATP-independent periplasmic transporters DctQ component" evidence="8">
    <location>
        <begin position="50"/>
        <end position="160"/>
    </location>
</feature>
<evidence type="ECO:0000256" key="4">
    <source>
        <dbReference type="ARBA" id="ARBA00022692"/>
    </source>
</evidence>
<feature type="transmembrane region" description="Helical" evidence="7">
    <location>
        <begin position="137"/>
        <end position="156"/>
    </location>
</feature>
<name>A0ABW4JUR5_9HYPH</name>
<dbReference type="Pfam" id="PF04290">
    <property type="entry name" value="DctQ"/>
    <property type="match status" value="1"/>
</dbReference>
<evidence type="ECO:0000256" key="7">
    <source>
        <dbReference type="RuleBase" id="RU369079"/>
    </source>
</evidence>
<dbReference type="Proteomes" id="UP001597327">
    <property type="component" value="Unassembled WGS sequence"/>
</dbReference>
<keyword evidence="7" id="KW-0997">Cell inner membrane</keyword>
<dbReference type="InterPro" id="IPR055348">
    <property type="entry name" value="DctQ"/>
</dbReference>
<keyword evidence="4 7" id="KW-0812">Transmembrane</keyword>
<keyword evidence="6 7" id="KW-0472">Membrane</keyword>
<dbReference type="EMBL" id="JBHUFA010000001">
    <property type="protein sequence ID" value="MFD1694536.1"/>
    <property type="molecule type" value="Genomic_DNA"/>
</dbReference>
<feature type="transmembrane region" description="Helical" evidence="7">
    <location>
        <begin position="95"/>
        <end position="117"/>
    </location>
</feature>
<feature type="transmembrane region" description="Helical" evidence="7">
    <location>
        <begin position="12"/>
        <end position="36"/>
    </location>
</feature>
<comment type="similarity">
    <text evidence="7">Belongs to the TRAP transporter small permease family.</text>
</comment>
<evidence type="ECO:0000256" key="3">
    <source>
        <dbReference type="ARBA" id="ARBA00022475"/>
    </source>
</evidence>
<comment type="caution">
    <text evidence="9">The sequence shown here is derived from an EMBL/GenBank/DDBJ whole genome shotgun (WGS) entry which is preliminary data.</text>
</comment>
<comment type="subcellular location">
    <subcellularLocation>
        <location evidence="7">Cell inner membrane</location>
        <topology evidence="7">Multi-pass membrane protein</topology>
    </subcellularLocation>
    <subcellularLocation>
        <location evidence="1">Cell membrane</location>
        <topology evidence="1">Multi-pass membrane protein</topology>
    </subcellularLocation>
</comment>
<comment type="function">
    <text evidence="7">Part of the tripartite ATP-independent periplasmic (TRAP) transport system.</text>
</comment>
<keyword evidence="5 7" id="KW-1133">Transmembrane helix</keyword>
<reference evidence="10" key="1">
    <citation type="journal article" date="2019" name="Int. J. Syst. Evol. Microbiol.">
        <title>The Global Catalogue of Microorganisms (GCM) 10K type strain sequencing project: providing services to taxonomists for standard genome sequencing and annotation.</title>
        <authorList>
            <consortium name="The Broad Institute Genomics Platform"/>
            <consortium name="The Broad Institute Genome Sequencing Center for Infectious Disease"/>
            <person name="Wu L."/>
            <person name="Ma J."/>
        </authorList>
    </citation>
    <scope>NUCLEOTIDE SEQUENCE [LARGE SCALE GENOMIC DNA]</scope>
    <source>
        <strain evidence="10">JCM 3369</strain>
    </source>
</reference>
<dbReference type="RefSeq" id="WP_149891622.1">
    <property type="nucleotide sequence ID" value="NZ_JBHUFA010000001.1"/>
</dbReference>
<evidence type="ECO:0000256" key="6">
    <source>
        <dbReference type="ARBA" id="ARBA00023136"/>
    </source>
</evidence>
<evidence type="ECO:0000256" key="1">
    <source>
        <dbReference type="ARBA" id="ARBA00004651"/>
    </source>
</evidence>
<organism evidence="9 10">
    <name type="scientific">Roseibium aestuarii</name>
    <dbReference type="NCBI Taxonomy" id="2600299"/>
    <lineage>
        <taxon>Bacteria</taxon>
        <taxon>Pseudomonadati</taxon>
        <taxon>Pseudomonadota</taxon>
        <taxon>Alphaproteobacteria</taxon>
        <taxon>Hyphomicrobiales</taxon>
        <taxon>Stappiaceae</taxon>
        <taxon>Roseibium</taxon>
    </lineage>
</organism>
<evidence type="ECO:0000256" key="5">
    <source>
        <dbReference type="ARBA" id="ARBA00022989"/>
    </source>
</evidence>
<evidence type="ECO:0000313" key="9">
    <source>
        <dbReference type="EMBL" id="MFD1694536.1"/>
    </source>
</evidence>